<evidence type="ECO:0000313" key="2">
    <source>
        <dbReference type="Proteomes" id="UP001303946"/>
    </source>
</evidence>
<protein>
    <submittedName>
        <fullName evidence="1">Uncharacterized protein</fullName>
    </submittedName>
</protein>
<dbReference type="RefSeq" id="WP_316703785.1">
    <property type="nucleotide sequence ID" value="NZ_CP136336.1"/>
</dbReference>
<dbReference type="EMBL" id="CP136336">
    <property type="protein sequence ID" value="WOB10864.1"/>
    <property type="molecule type" value="Genomic_DNA"/>
</dbReference>
<keyword evidence="2" id="KW-1185">Reference proteome</keyword>
<proteinExistence type="predicted"/>
<accession>A0ABZ0D0Z9</accession>
<organism evidence="1 2">
    <name type="scientific">Piscinibacter gummiphilus</name>
    <dbReference type="NCBI Taxonomy" id="946333"/>
    <lineage>
        <taxon>Bacteria</taxon>
        <taxon>Pseudomonadati</taxon>
        <taxon>Pseudomonadota</taxon>
        <taxon>Betaproteobacteria</taxon>
        <taxon>Burkholderiales</taxon>
        <taxon>Sphaerotilaceae</taxon>
        <taxon>Piscinibacter</taxon>
    </lineage>
</organism>
<sequence>MTLALAWHRLAVMRGAFEQVSVLAVQVVSEGDDYHREHQPGREQLCVELGGLVLDSAQLVWHVDASLQG</sequence>
<gene>
    <name evidence="1" type="ORF">RXV79_12605</name>
</gene>
<dbReference type="Proteomes" id="UP001303946">
    <property type="component" value="Chromosome"/>
</dbReference>
<name>A0ABZ0D0Z9_9BURK</name>
<reference evidence="1 2" key="1">
    <citation type="submission" date="2023-10" db="EMBL/GenBank/DDBJ databases">
        <title>Bacteria for the degradation of biodegradable plastic PBAT(Polybutylene adipate terephthalate).</title>
        <authorList>
            <person name="Weon H.-Y."/>
            <person name="Yeon J."/>
        </authorList>
    </citation>
    <scope>NUCLEOTIDE SEQUENCE [LARGE SCALE GENOMIC DNA]</scope>
    <source>
        <strain evidence="1 2">SBD 7-3</strain>
    </source>
</reference>
<evidence type="ECO:0000313" key="1">
    <source>
        <dbReference type="EMBL" id="WOB10864.1"/>
    </source>
</evidence>